<keyword evidence="1" id="KW-0472">Membrane</keyword>
<dbReference type="EMBL" id="LAVV01009125">
    <property type="protein sequence ID" value="KNZ51166.1"/>
    <property type="molecule type" value="Genomic_DNA"/>
</dbReference>
<keyword evidence="3" id="KW-1185">Reference proteome</keyword>
<accession>A0A0L6URJ6</accession>
<proteinExistence type="predicted"/>
<feature type="transmembrane region" description="Helical" evidence="1">
    <location>
        <begin position="227"/>
        <end position="250"/>
    </location>
</feature>
<dbReference type="Proteomes" id="UP000037035">
    <property type="component" value="Unassembled WGS sequence"/>
</dbReference>
<feature type="transmembrane region" description="Helical" evidence="1">
    <location>
        <begin position="30"/>
        <end position="50"/>
    </location>
</feature>
<keyword evidence="1" id="KW-0812">Transmembrane</keyword>
<sequence>MKQGIDVNKGAEKGKALWEKMVEENPVVEMMPSLFKIFLILILSCASLLVRMRGFEGILESNKDEEETEGMVEDIPGTWTSHAFKTDLLSIKESKFHNERITENQTTELLSEGLEGFLTKAELGLFDKILKGLSEHLHGLPHVIPIIEYDVVQDNIIILATSEKNFNNLLLEESPGFSIFSHSWSYFLSLHIFSYNFHKNKSKKKRIINKFIIYDSSQSNIYPECQIVAVIIYLFIIIIIIIIVVVIVFFSSLNFSLSYWKKIQHLTVVTTVFLKKKKSIQYNTIKLLQQASLVHYKKKRTEVGWCSQQEVFVFKRKEKVTTLLPAS</sequence>
<name>A0A0L6URJ6_9BASI</name>
<dbReference type="VEuPathDB" id="FungiDB:VP01_4060g1"/>
<gene>
    <name evidence="2" type="ORF">VP01_4060g1</name>
</gene>
<evidence type="ECO:0000313" key="3">
    <source>
        <dbReference type="Proteomes" id="UP000037035"/>
    </source>
</evidence>
<dbReference type="AlphaFoldDB" id="A0A0L6URJ6"/>
<organism evidence="2 3">
    <name type="scientific">Puccinia sorghi</name>
    <dbReference type="NCBI Taxonomy" id="27349"/>
    <lineage>
        <taxon>Eukaryota</taxon>
        <taxon>Fungi</taxon>
        <taxon>Dikarya</taxon>
        <taxon>Basidiomycota</taxon>
        <taxon>Pucciniomycotina</taxon>
        <taxon>Pucciniomycetes</taxon>
        <taxon>Pucciniales</taxon>
        <taxon>Pucciniaceae</taxon>
        <taxon>Puccinia</taxon>
    </lineage>
</organism>
<evidence type="ECO:0000256" key="1">
    <source>
        <dbReference type="SAM" id="Phobius"/>
    </source>
</evidence>
<evidence type="ECO:0000313" key="2">
    <source>
        <dbReference type="EMBL" id="KNZ51166.1"/>
    </source>
</evidence>
<comment type="caution">
    <text evidence="2">The sequence shown here is derived from an EMBL/GenBank/DDBJ whole genome shotgun (WGS) entry which is preliminary data.</text>
</comment>
<keyword evidence="1" id="KW-1133">Transmembrane helix</keyword>
<reference evidence="2 3" key="1">
    <citation type="submission" date="2015-08" db="EMBL/GenBank/DDBJ databases">
        <title>Next Generation Sequencing and Analysis of the Genome of Puccinia sorghi L Schw, the Causal Agent of Maize Common Rust.</title>
        <authorList>
            <person name="Rochi L."/>
            <person name="Burguener G."/>
            <person name="Darino M."/>
            <person name="Turjanski A."/>
            <person name="Kreff E."/>
            <person name="Dieguez M.J."/>
            <person name="Sacco F."/>
        </authorList>
    </citation>
    <scope>NUCLEOTIDE SEQUENCE [LARGE SCALE GENOMIC DNA]</scope>
    <source>
        <strain evidence="2 3">RO10H11247</strain>
    </source>
</reference>
<protein>
    <submittedName>
        <fullName evidence="2">Uncharacterized protein</fullName>
    </submittedName>
</protein>